<dbReference type="EMBL" id="FOAS01000004">
    <property type="protein sequence ID" value="SEK65930.1"/>
    <property type="molecule type" value="Genomic_DNA"/>
</dbReference>
<keyword evidence="9 11" id="KW-0482">Metalloprotease</keyword>
<dbReference type="InterPro" id="IPR001478">
    <property type="entry name" value="PDZ"/>
</dbReference>
<evidence type="ECO:0000256" key="3">
    <source>
        <dbReference type="ARBA" id="ARBA00007931"/>
    </source>
</evidence>
<proteinExistence type="inferred from homology"/>
<feature type="domain" description="PDZ" evidence="12">
    <location>
        <begin position="129"/>
        <end position="155"/>
    </location>
</feature>
<organism evidence="13 14">
    <name type="scientific">Atopomonas hussainii</name>
    <dbReference type="NCBI Taxonomy" id="1429083"/>
    <lineage>
        <taxon>Bacteria</taxon>
        <taxon>Pseudomonadati</taxon>
        <taxon>Pseudomonadota</taxon>
        <taxon>Gammaproteobacteria</taxon>
        <taxon>Pseudomonadales</taxon>
        <taxon>Pseudomonadaceae</taxon>
        <taxon>Atopomonas</taxon>
    </lineage>
</organism>
<evidence type="ECO:0000259" key="12">
    <source>
        <dbReference type="PROSITE" id="PS50106"/>
    </source>
</evidence>
<dbReference type="CDD" id="cd06163">
    <property type="entry name" value="S2P-M50_PDZ_RseP-like"/>
    <property type="match status" value="2"/>
</dbReference>
<dbReference type="GO" id="GO:0016020">
    <property type="term" value="C:membrane"/>
    <property type="evidence" value="ECO:0007669"/>
    <property type="project" value="UniProtKB-SubCell"/>
</dbReference>
<evidence type="ECO:0000256" key="10">
    <source>
        <dbReference type="ARBA" id="ARBA00023136"/>
    </source>
</evidence>
<dbReference type="PANTHER" id="PTHR42837">
    <property type="entry name" value="REGULATOR OF SIGMA-E PROTEASE RSEP"/>
    <property type="match status" value="1"/>
</dbReference>
<dbReference type="InterPro" id="IPR036034">
    <property type="entry name" value="PDZ_sf"/>
</dbReference>
<evidence type="ECO:0000256" key="2">
    <source>
        <dbReference type="ARBA" id="ARBA00004141"/>
    </source>
</evidence>
<gene>
    <name evidence="13" type="ORF">SAMN05216214_10478</name>
</gene>
<evidence type="ECO:0000313" key="14">
    <source>
        <dbReference type="Proteomes" id="UP000185766"/>
    </source>
</evidence>
<feature type="transmembrane region" description="Helical" evidence="11">
    <location>
        <begin position="382"/>
        <end position="411"/>
    </location>
</feature>
<dbReference type="RefSeq" id="WP_074865758.1">
    <property type="nucleotide sequence ID" value="NZ_FOAS01000004.1"/>
</dbReference>
<dbReference type="Pfam" id="PF17820">
    <property type="entry name" value="PDZ_6"/>
    <property type="match status" value="2"/>
</dbReference>
<dbReference type="EC" id="3.4.24.-" evidence="11"/>
<keyword evidence="7 11" id="KW-0862">Zinc</keyword>
<evidence type="ECO:0000256" key="11">
    <source>
        <dbReference type="RuleBase" id="RU362031"/>
    </source>
</evidence>
<evidence type="ECO:0000256" key="6">
    <source>
        <dbReference type="ARBA" id="ARBA00022801"/>
    </source>
</evidence>
<dbReference type="GO" id="GO:0006508">
    <property type="term" value="P:proteolysis"/>
    <property type="evidence" value="ECO:0007669"/>
    <property type="project" value="UniProtKB-KW"/>
</dbReference>
<dbReference type="SMART" id="SM00228">
    <property type="entry name" value="PDZ"/>
    <property type="match status" value="2"/>
</dbReference>
<dbReference type="CDD" id="cd23082">
    <property type="entry name" value="cpPDZ1_EcRseP-like"/>
    <property type="match status" value="1"/>
</dbReference>
<keyword evidence="5 11" id="KW-0812">Transmembrane</keyword>
<dbReference type="GO" id="GO:0046872">
    <property type="term" value="F:metal ion binding"/>
    <property type="evidence" value="ECO:0007669"/>
    <property type="project" value="UniProtKB-KW"/>
</dbReference>
<keyword evidence="6 11" id="KW-0378">Hydrolase</keyword>
<feature type="transmembrane region" description="Helical" evidence="11">
    <location>
        <begin position="423"/>
        <end position="444"/>
    </location>
</feature>
<comment type="subcellular location">
    <subcellularLocation>
        <location evidence="2">Membrane</location>
        <topology evidence="2">Multi-pass membrane protein</topology>
    </subcellularLocation>
</comment>
<dbReference type="Pfam" id="PF02163">
    <property type="entry name" value="Peptidase_M50"/>
    <property type="match status" value="1"/>
</dbReference>
<dbReference type="AlphaFoldDB" id="A0A1H7IW93"/>
<evidence type="ECO:0000256" key="4">
    <source>
        <dbReference type="ARBA" id="ARBA00022670"/>
    </source>
</evidence>
<dbReference type="NCBIfam" id="NF008046">
    <property type="entry name" value="PRK10779.1"/>
    <property type="match status" value="1"/>
</dbReference>
<reference evidence="13 14" key="1">
    <citation type="submission" date="2016-10" db="EMBL/GenBank/DDBJ databases">
        <authorList>
            <person name="de Groot N.N."/>
        </authorList>
    </citation>
    <scope>NUCLEOTIDE SEQUENCE [LARGE SCALE GENOMIC DNA]</scope>
    <source>
        <strain evidence="13 14">JCM 19513</strain>
    </source>
</reference>
<keyword evidence="4 13" id="KW-0645">Protease</keyword>
<accession>A0A1H7IW93</accession>
<feature type="transmembrane region" description="Helical" evidence="11">
    <location>
        <begin position="6"/>
        <end position="28"/>
    </location>
</feature>
<dbReference type="GO" id="GO:0004222">
    <property type="term" value="F:metalloendopeptidase activity"/>
    <property type="evidence" value="ECO:0007669"/>
    <property type="project" value="InterPro"/>
</dbReference>
<dbReference type="STRING" id="1429083.GCA_001885685_00908"/>
<dbReference type="PROSITE" id="PS50106">
    <property type="entry name" value="PDZ"/>
    <property type="match status" value="1"/>
</dbReference>
<dbReference type="Gene3D" id="2.30.42.10">
    <property type="match status" value="2"/>
</dbReference>
<comment type="similarity">
    <text evidence="3 11">Belongs to the peptidase M50B family.</text>
</comment>
<evidence type="ECO:0000256" key="9">
    <source>
        <dbReference type="ARBA" id="ARBA00023049"/>
    </source>
</evidence>
<name>A0A1H7IW93_9GAMM</name>
<dbReference type="NCBIfam" id="TIGR00054">
    <property type="entry name" value="RIP metalloprotease RseP"/>
    <property type="match status" value="1"/>
</dbReference>
<dbReference type="InterPro" id="IPR004387">
    <property type="entry name" value="Pept_M50_Zn"/>
</dbReference>
<protein>
    <recommendedName>
        <fullName evidence="11">Zinc metalloprotease</fullName>
        <ecNumber evidence="11">3.4.24.-</ecNumber>
    </recommendedName>
</protein>
<sequence>MSSLYMLFGTLIALGVLVTFHEFGHFWVARRCGVKVLRFSVGFGTPLLRWYDRHGTEFVIAALPLGGYVKMLDSREGEVAEHEQAQSFNHKPVGQRMAIVAAGPIANFLLAIAFFWLIGLVGTQQVRPLIGTVLPDSMAEQAGLQAGDEIVAVDGVATPGWDAVNLQLVARLGESGTLLITVLPSGSSVAQQRQLSLLDWQKGEDQPAPLRSLGLVPWMPELLPVLGELDSQAAAAAAGLQSGDRVLAFDGQPVTSWEMLVELIRQRPEQSVELLIERAGATQSVSLRLGSREVDGRQQGYLGAGVTIPPMPDDKLRTVRLNPLEAVPQAVAQTWRMTVLTLDSLRKMLVGELSAKNLSGPITIAKVAGASAESGLTDFLRFLAYLSISLGVLNLLPVPVLDGGHLVFHFIEWVRGKPLSERLQIIGFQIGMGLVLGVMLLALYNDLTRW</sequence>
<dbReference type="Proteomes" id="UP000185766">
    <property type="component" value="Unassembled WGS sequence"/>
</dbReference>
<evidence type="ECO:0000256" key="1">
    <source>
        <dbReference type="ARBA" id="ARBA00001947"/>
    </source>
</evidence>
<feature type="transmembrane region" description="Helical" evidence="11">
    <location>
        <begin position="97"/>
        <end position="118"/>
    </location>
</feature>
<evidence type="ECO:0000256" key="5">
    <source>
        <dbReference type="ARBA" id="ARBA00022692"/>
    </source>
</evidence>
<evidence type="ECO:0000256" key="8">
    <source>
        <dbReference type="ARBA" id="ARBA00022989"/>
    </source>
</evidence>
<dbReference type="InterPro" id="IPR041489">
    <property type="entry name" value="PDZ_6"/>
</dbReference>
<dbReference type="PANTHER" id="PTHR42837:SF2">
    <property type="entry name" value="MEMBRANE METALLOPROTEASE ARASP2, CHLOROPLASTIC-RELATED"/>
    <property type="match status" value="1"/>
</dbReference>
<keyword evidence="10 11" id="KW-0472">Membrane</keyword>
<keyword evidence="8 11" id="KW-1133">Transmembrane helix</keyword>
<evidence type="ECO:0000313" key="13">
    <source>
        <dbReference type="EMBL" id="SEK65930.1"/>
    </source>
</evidence>
<dbReference type="SUPFAM" id="SSF50156">
    <property type="entry name" value="PDZ domain-like"/>
    <property type="match status" value="2"/>
</dbReference>
<keyword evidence="14" id="KW-1185">Reference proteome</keyword>
<dbReference type="InterPro" id="IPR008915">
    <property type="entry name" value="Peptidase_M50"/>
</dbReference>
<comment type="cofactor">
    <cofactor evidence="1 11">
        <name>Zn(2+)</name>
        <dbReference type="ChEBI" id="CHEBI:29105"/>
    </cofactor>
</comment>
<keyword evidence="11" id="KW-0479">Metal-binding</keyword>
<evidence type="ECO:0000256" key="7">
    <source>
        <dbReference type="ARBA" id="ARBA00022833"/>
    </source>
</evidence>